<dbReference type="PATRIC" id="fig|171383.3.peg.4134"/>
<dbReference type="RefSeq" id="WP_053410865.1">
    <property type="nucleotide sequence ID" value="NZ_LHPI01000025.1"/>
</dbReference>
<accession>A0A0M0HWH9</accession>
<organism evidence="3 4">
    <name type="scientific">Vibrio hepatarius</name>
    <dbReference type="NCBI Taxonomy" id="171383"/>
    <lineage>
        <taxon>Bacteria</taxon>
        <taxon>Pseudomonadati</taxon>
        <taxon>Pseudomonadota</taxon>
        <taxon>Gammaproteobacteria</taxon>
        <taxon>Vibrionales</taxon>
        <taxon>Vibrionaceae</taxon>
        <taxon>Vibrio</taxon>
        <taxon>Vibrio oreintalis group</taxon>
    </lineage>
</organism>
<protein>
    <recommendedName>
        <fullName evidence="2">Competence protein CoiA-like N-terminal domain-containing protein</fullName>
    </recommendedName>
</protein>
<feature type="domain" description="Competence protein CoiA-like N-terminal" evidence="2">
    <location>
        <begin position="32"/>
        <end position="62"/>
    </location>
</feature>
<keyword evidence="4" id="KW-1185">Reference proteome</keyword>
<reference evidence="4" key="1">
    <citation type="submission" date="2015-08" db="EMBL/GenBank/DDBJ databases">
        <title>Vibrio galatheae sp. nov., a novel member of the Vibrionaceae family isolated from the Solomon Islands.</title>
        <authorList>
            <person name="Giubergia S."/>
            <person name="Machado H."/>
            <person name="Mateiu R.V."/>
            <person name="Gram L."/>
        </authorList>
    </citation>
    <scope>NUCLEOTIDE SEQUENCE [LARGE SCALE GENOMIC DNA]</scope>
    <source>
        <strain evidence="4">DSM 19134</strain>
    </source>
</reference>
<sequence>MSEIHITRAVYKDTNELVSIDVVESGLQDNVVCACCGAKLIANKGKKKAWHFSHYVDESCALAYETQLHLTAKEYFTRVGVIPVPMDAGWVTPDSCSELKISGVQVEVYMDGRRPDLVVEVGSEQYWIEIANKHRCGGDKIWECRANNKNVIEIDVSDCGHLDQFNSLDNCVIKFQSINICNDYLDEIASRTASKHETVRRQFEALMRSQKQLEKESDEQKKDEKALEERVKAQQQKYEERLEKMRVRESAQDEILAELEQAVGAIEARKLNLENEINELIQNKLVQLDEQNTIKLRDLQRELESDWQRELVNRRDKLEHTLADEFQRRFQEQLDVMNRRQVEHQKLCDELKVFEHDKDFLNDEIESLLARKQQLQDQQAKQIEEELKPLAEQRDTLYKEVDQLTSIVKEKLVELDLVDTYAGNIAEVKEFCLARSDYRETLNQRMQDLKSIKDQCQSLRTEYEKKSEQLDIMVKLSNDFAQAFKSSFDLLKRKELMEMLPDVLVKRVSKNVLLLPRNAKEELDDYERLN</sequence>
<evidence type="ECO:0000259" key="2">
    <source>
        <dbReference type="Pfam" id="PF25164"/>
    </source>
</evidence>
<evidence type="ECO:0000313" key="4">
    <source>
        <dbReference type="Proteomes" id="UP000037530"/>
    </source>
</evidence>
<dbReference type="STRING" id="171383.AKJ31_20245"/>
<dbReference type="Pfam" id="PF25164">
    <property type="entry name" value="CoiA_N"/>
    <property type="match status" value="1"/>
</dbReference>
<dbReference type="InterPro" id="IPR057253">
    <property type="entry name" value="CoiA-like_N"/>
</dbReference>
<dbReference type="OrthoDB" id="9134102at2"/>
<gene>
    <name evidence="3" type="ORF">AKJ31_20245</name>
</gene>
<feature type="coiled-coil region" evidence="1">
    <location>
        <begin position="196"/>
        <end position="290"/>
    </location>
</feature>
<name>A0A0M0HWH9_9VIBR</name>
<keyword evidence="1" id="KW-0175">Coiled coil</keyword>
<comment type="caution">
    <text evidence="3">The sequence shown here is derived from an EMBL/GenBank/DDBJ whole genome shotgun (WGS) entry which is preliminary data.</text>
</comment>
<evidence type="ECO:0000256" key="1">
    <source>
        <dbReference type="SAM" id="Coils"/>
    </source>
</evidence>
<proteinExistence type="predicted"/>
<dbReference type="AlphaFoldDB" id="A0A0M0HWH9"/>
<dbReference type="EMBL" id="LHPI01000025">
    <property type="protein sequence ID" value="KOO05963.1"/>
    <property type="molecule type" value="Genomic_DNA"/>
</dbReference>
<feature type="coiled-coil region" evidence="1">
    <location>
        <begin position="351"/>
        <end position="400"/>
    </location>
</feature>
<dbReference type="Proteomes" id="UP000037530">
    <property type="component" value="Unassembled WGS sequence"/>
</dbReference>
<feature type="coiled-coil region" evidence="1">
    <location>
        <begin position="442"/>
        <end position="469"/>
    </location>
</feature>
<evidence type="ECO:0000313" key="3">
    <source>
        <dbReference type="EMBL" id="KOO05963.1"/>
    </source>
</evidence>